<keyword evidence="1" id="KW-1133">Transmembrane helix</keyword>
<comment type="caution">
    <text evidence="2">The sequence shown here is derived from an EMBL/GenBank/DDBJ whole genome shotgun (WGS) entry which is preliminary data.</text>
</comment>
<name>A0AAV5SLW1_9BILA</name>
<dbReference type="AlphaFoldDB" id="A0AAV5SLW1"/>
<evidence type="ECO:0000256" key="1">
    <source>
        <dbReference type="SAM" id="Phobius"/>
    </source>
</evidence>
<reference evidence="2" key="1">
    <citation type="submission" date="2023-10" db="EMBL/GenBank/DDBJ databases">
        <title>Genome assembly of Pristionchus species.</title>
        <authorList>
            <person name="Yoshida K."/>
            <person name="Sommer R.J."/>
        </authorList>
    </citation>
    <scope>NUCLEOTIDE SEQUENCE</scope>
    <source>
        <strain evidence="2">RS0144</strain>
    </source>
</reference>
<dbReference type="Proteomes" id="UP001432027">
    <property type="component" value="Unassembled WGS sequence"/>
</dbReference>
<evidence type="ECO:0008006" key="4">
    <source>
        <dbReference type="Google" id="ProtNLM"/>
    </source>
</evidence>
<protein>
    <recommendedName>
        <fullName evidence="4">G protein-coupled receptor</fullName>
    </recommendedName>
</protein>
<dbReference type="EMBL" id="BTSX01000001">
    <property type="protein sequence ID" value="GMS81658.1"/>
    <property type="molecule type" value="Genomic_DNA"/>
</dbReference>
<feature type="transmembrane region" description="Helical" evidence="1">
    <location>
        <begin position="48"/>
        <end position="67"/>
    </location>
</feature>
<organism evidence="2 3">
    <name type="scientific">Pristionchus entomophagus</name>
    <dbReference type="NCBI Taxonomy" id="358040"/>
    <lineage>
        <taxon>Eukaryota</taxon>
        <taxon>Metazoa</taxon>
        <taxon>Ecdysozoa</taxon>
        <taxon>Nematoda</taxon>
        <taxon>Chromadorea</taxon>
        <taxon>Rhabditida</taxon>
        <taxon>Rhabditina</taxon>
        <taxon>Diplogasteromorpha</taxon>
        <taxon>Diplogasteroidea</taxon>
        <taxon>Neodiplogasteridae</taxon>
        <taxon>Pristionchus</taxon>
    </lineage>
</organism>
<gene>
    <name evidence="2" type="ORF">PENTCL1PPCAC_3833</name>
</gene>
<proteinExistence type="predicted"/>
<evidence type="ECO:0000313" key="2">
    <source>
        <dbReference type="EMBL" id="GMS81658.1"/>
    </source>
</evidence>
<sequence length="136" mass="15434">MSYTMILFTLSACHHSGMIIPKHSEDHSKLMEPALDPTCVKYHTEPRICHLIINMFLCTVLILYVAMNPTLKNMYKFNFIPLLLIVIVQSNATLGFYSVSYASCYHFLIRPPLLLRYSNGGLIISLVIPIALSIFP</sequence>
<keyword evidence="1" id="KW-0472">Membrane</keyword>
<feature type="non-terminal residue" evidence="2">
    <location>
        <position position="136"/>
    </location>
</feature>
<feature type="transmembrane region" description="Helical" evidence="1">
    <location>
        <begin position="79"/>
        <end position="97"/>
    </location>
</feature>
<feature type="transmembrane region" description="Helical" evidence="1">
    <location>
        <begin position="117"/>
        <end position="135"/>
    </location>
</feature>
<keyword evidence="1" id="KW-0812">Transmembrane</keyword>
<keyword evidence="3" id="KW-1185">Reference proteome</keyword>
<accession>A0AAV5SLW1</accession>
<evidence type="ECO:0000313" key="3">
    <source>
        <dbReference type="Proteomes" id="UP001432027"/>
    </source>
</evidence>